<dbReference type="EMBL" id="UINC01001407">
    <property type="protein sequence ID" value="SUZ79943.1"/>
    <property type="molecule type" value="Genomic_DNA"/>
</dbReference>
<reference evidence="2" key="1">
    <citation type="submission" date="2018-05" db="EMBL/GenBank/DDBJ databases">
        <authorList>
            <person name="Lanie J.A."/>
            <person name="Ng W.-L."/>
            <person name="Kazmierczak K.M."/>
            <person name="Andrzejewski T.M."/>
            <person name="Davidsen T.M."/>
            <person name="Wayne K.J."/>
            <person name="Tettelin H."/>
            <person name="Glass J.I."/>
            <person name="Rusch D."/>
            <person name="Podicherti R."/>
            <person name="Tsui H.-C.T."/>
            <person name="Winkler M.E."/>
        </authorList>
    </citation>
    <scope>NUCLEOTIDE SEQUENCE</scope>
</reference>
<evidence type="ECO:0000313" key="2">
    <source>
        <dbReference type="EMBL" id="SUZ79943.1"/>
    </source>
</evidence>
<accession>A0A381QQV7</accession>
<evidence type="ECO:0000256" key="1">
    <source>
        <dbReference type="SAM" id="Coils"/>
    </source>
</evidence>
<organism evidence="2">
    <name type="scientific">marine metagenome</name>
    <dbReference type="NCBI Taxonomy" id="408172"/>
    <lineage>
        <taxon>unclassified sequences</taxon>
        <taxon>metagenomes</taxon>
        <taxon>ecological metagenomes</taxon>
    </lineage>
</organism>
<feature type="coiled-coil region" evidence="1">
    <location>
        <begin position="52"/>
        <end position="79"/>
    </location>
</feature>
<name>A0A381QQV7_9ZZZZ</name>
<proteinExistence type="predicted"/>
<gene>
    <name evidence="2" type="ORF">METZ01_LOCUS32797</name>
</gene>
<protein>
    <submittedName>
        <fullName evidence="2">Uncharacterized protein</fullName>
    </submittedName>
</protein>
<feature type="coiled-coil region" evidence="1">
    <location>
        <begin position="124"/>
        <end position="151"/>
    </location>
</feature>
<dbReference type="AlphaFoldDB" id="A0A381QQV7"/>
<keyword evidence="1" id="KW-0175">Coiled coil</keyword>
<sequence length="164" mass="18856">MIGTIVAGLWGGFELFKRYEDMEKLVSEYKEPDLSGFNTRLEVFDTKLNKELKVLDTEVNALKELVNAAQETARDIRTDIKNEVNSQHDQIANIDKRSREDGLETRSAMRNAENEVRDLITQTSKRWDDKLTKVDTEIENLQNKLDKKIVKALENPLAAMSKTK</sequence>